<dbReference type="EMBL" id="JAMZIH010007921">
    <property type="protein sequence ID" value="KAJ1672729.1"/>
    <property type="molecule type" value="Genomic_DNA"/>
</dbReference>
<protein>
    <submittedName>
        <fullName evidence="1">Biotin holocarboxylase synthetase</fullName>
    </submittedName>
</protein>
<gene>
    <name evidence="1" type="primary">BPL1_3</name>
    <name evidence="1" type="ORF">EV182_006611</name>
</gene>
<evidence type="ECO:0000313" key="1">
    <source>
        <dbReference type="EMBL" id="KAJ1672729.1"/>
    </source>
</evidence>
<comment type="caution">
    <text evidence="1">The sequence shown here is derived from an EMBL/GenBank/DDBJ whole genome shotgun (WGS) entry which is preliminary data.</text>
</comment>
<feature type="non-terminal residue" evidence="1">
    <location>
        <position position="151"/>
    </location>
</feature>
<sequence length="151" mass="16371">MSIGHDPKPRGLNILVYSGDGAGPDSISHAINTLQAFLGHNYAVRKADAQLLKTEPWESSTALIVFPGGRDKPYVRDLGDDGVARLREWVINGGRYIGFCAGGYFGSSRCEFEPNTALEVIGDRKLRFYPGTCLGAAYPGYNYTSHDGARA</sequence>
<reference evidence="1" key="1">
    <citation type="submission" date="2022-06" db="EMBL/GenBank/DDBJ databases">
        <title>Phylogenomic reconstructions and comparative analyses of Kickxellomycotina fungi.</title>
        <authorList>
            <person name="Reynolds N.K."/>
            <person name="Stajich J.E."/>
            <person name="Barry K."/>
            <person name="Grigoriev I.V."/>
            <person name="Crous P."/>
            <person name="Smith M.E."/>
        </authorList>
    </citation>
    <scope>NUCLEOTIDE SEQUENCE</scope>
    <source>
        <strain evidence="1">RSA 2271</strain>
    </source>
</reference>
<organism evidence="1 2">
    <name type="scientific">Spiromyces aspiralis</name>
    <dbReference type="NCBI Taxonomy" id="68401"/>
    <lineage>
        <taxon>Eukaryota</taxon>
        <taxon>Fungi</taxon>
        <taxon>Fungi incertae sedis</taxon>
        <taxon>Zoopagomycota</taxon>
        <taxon>Kickxellomycotina</taxon>
        <taxon>Kickxellomycetes</taxon>
        <taxon>Kickxellales</taxon>
        <taxon>Kickxellaceae</taxon>
        <taxon>Spiromyces</taxon>
    </lineage>
</organism>
<name>A0ACC1HFK9_9FUNG</name>
<keyword evidence="2" id="KW-1185">Reference proteome</keyword>
<dbReference type="Proteomes" id="UP001145114">
    <property type="component" value="Unassembled WGS sequence"/>
</dbReference>
<proteinExistence type="predicted"/>
<evidence type="ECO:0000313" key="2">
    <source>
        <dbReference type="Proteomes" id="UP001145114"/>
    </source>
</evidence>
<accession>A0ACC1HFK9</accession>